<dbReference type="Proteomes" id="UP000608420">
    <property type="component" value="Unassembled WGS sequence"/>
</dbReference>
<accession>A0ABQ1W3I0</accession>
<dbReference type="RefSeq" id="WP_120462197.1">
    <property type="nucleotide sequence ID" value="NZ_BMIW01000035.1"/>
</dbReference>
<evidence type="ECO:0000259" key="1">
    <source>
        <dbReference type="Pfam" id="PF00583"/>
    </source>
</evidence>
<dbReference type="SUPFAM" id="SSF55729">
    <property type="entry name" value="Acyl-CoA N-acyltransferases (Nat)"/>
    <property type="match status" value="1"/>
</dbReference>
<feature type="domain" description="N-acetyltransferase" evidence="1">
    <location>
        <begin position="59"/>
        <end position="112"/>
    </location>
</feature>
<evidence type="ECO:0000313" key="2">
    <source>
        <dbReference type="EMBL" id="GGG12892.1"/>
    </source>
</evidence>
<dbReference type="PANTHER" id="PTHR39173:SF1">
    <property type="entry name" value="ACETYLTRANSFERASE"/>
    <property type="match status" value="1"/>
</dbReference>
<keyword evidence="3" id="KW-1185">Reference proteome</keyword>
<protein>
    <recommendedName>
        <fullName evidence="1">N-acetyltransferase domain-containing protein</fullName>
    </recommendedName>
</protein>
<reference evidence="3" key="1">
    <citation type="journal article" date="2019" name="Int. J. Syst. Evol. Microbiol.">
        <title>The Global Catalogue of Microorganisms (GCM) 10K type strain sequencing project: providing services to taxonomists for standard genome sequencing and annotation.</title>
        <authorList>
            <consortium name="The Broad Institute Genomics Platform"/>
            <consortium name="The Broad Institute Genome Sequencing Center for Infectious Disease"/>
            <person name="Wu L."/>
            <person name="Ma J."/>
        </authorList>
    </citation>
    <scope>NUCLEOTIDE SEQUENCE [LARGE SCALE GENOMIC DNA]</scope>
    <source>
        <strain evidence="3">CGMCC 1.15420</strain>
    </source>
</reference>
<dbReference type="EMBL" id="BMIW01000035">
    <property type="protein sequence ID" value="GGG12892.1"/>
    <property type="molecule type" value="Genomic_DNA"/>
</dbReference>
<evidence type="ECO:0000313" key="3">
    <source>
        <dbReference type="Proteomes" id="UP000608420"/>
    </source>
</evidence>
<comment type="caution">
    <text evidence="2">The sequence shown here is derived from an EMBL/GenBank/DDBJ whole genome shotgun (WGS) entry which is preliminary data.</text>
</comment>
<dbReference type="PANTHER" id="PTHR39173">
    <property type="entry name" value="ACETYLTRANSFERASE"/>
    <property type="match status" value="1"/>
</dbReference>
<organism evidence="2 3">
    <name type="scientific">Paenibacillus aceti</name>
    <dbReference type="NCBI Taxonomy" id="1820010"/>
    <lineage>
        <taxon>Bacteria</taxon>
        <taxon>Bacillati</taxon>
        <taxon>Bacillota</taxon>
        <taxon>Bacilli</taxon>
        <taxon>Bacillales</taxon>
        <taxon>Paenibacillaceae</taxon>
        <taxon>Paenibacillus</taxon>
    </lineage>
</organism>
<dbReference type="Gene3D" id="3.40.630.30">
    <property type="match status" value="1"/>
</dbReference>
<name>A0ABQ1W3I0_9BACL</name>
<dbReference type="Pfam" id="PF00583">
    <property type="entry name" value="Acetyltransf_1"/>
    <property type="match status" value="1"/>
</dbReference>
<sequence>MNIELRALSEDDGIEIFEMIQEMGLGENGFTNTFPVSSFEEFKLSLPRQIQISQGFDLSEGYVPQTIYWMYVDGHPVAYGKLRHRLNDKLMRYGGHIGYMVRPSERGKGYGKIY</sequence>
<gene>
    <name evidence="2" type="ORF">GCM10010913_38330</name>
</gene>
<proteinExistence type="predicted"/>
<dbReference type="InterPro" id="IPR000182">
    <property type="entry name" value="GNAT_dom"/>
</dbReference>
<dbReference type="InterPro" id="IPR016181">
    <property type="entry name" value="Acyl_CoA_acyltransferase"/>
</dbReference>